<evidence type="ECO:0000256" key="2">
    <source>
        <dbReference type="ARBA" id="ARBA00022723"/>
    </source>
</evidence>
<dbReference type="InterPro" id="IPR051156">
    <property type="entry name" value="Mito/Outer_Membr_Metalloprot"/>
</dbReference>
<comment type="similarity">
    <text evidence="6">Belongs to the peptidase M48 family.</text>
</comment>
<dbReference type="EC" id="3.4.24.-" evidence="8"/>
<keyword evidence="5 6" id="KW-0482">Metalloprotease</keyword>
<dbReference type="PANTHER" id="PTHR22726">
    <property type="entry name" value="METALLOENDOPEPTIDASE OMA1"/>
    <property type="match status" value="1"/>
</dbReference>
<evidence type="ECO:0000256" key="3">
    <source>
        <dbReference type="ARBA" id="ARBA00022801"/>
    </source>
</evidence>
<dbReference type="AlphaFoldDB" id="A0A073CCF4"/>
<dbReference type="eggNOG" id="COG4783">
    <property type="taxonomic scope" value="Bacteria"/>
</dbReference>
<name>A0A073CCF4_PLAA1</name>
<dbReference type="Pfam" id="PF01435">
    <property type="entry name" value="Peptidase_M48"/>
    <property type="match status" value="1"/>
</dbReference>
<keyword evidence="4 6" id="KW-0862">Zinc</keyword>
<dbReference type="InterPro" id="IPR001915">
    <property type="entry name" value="Peptidase_M48"/>
</dbReference>
<evidence type="ECO:0000256" key="5">
    <source>
        <dbReference type="ARBA" id="ARBA00023049"/>
    </source>
</evidence>
<dbReference type="EMBL" id="CM002803">
    <property type="protein sequence ID" value="KEI65786.1"/>
    <property type="molecule type" value="Genomic_DNA"/>
</dbReference>
<evidence type="ECO:0000259" key="7">
    <source>
        <dbReference type="Pfam" id="PF01435"/>
    </source>
</evidence>
<dbReference type="STRING" id="388467.A19Y_0604"/>
<sequence>MLKRLTIARSLRRRWLYPVISITLSLSIVLSSTVATLAIPLPELIFRGIQVIQLSNLSARQEIAIGEQINQELLSKQVKLFRNQEAQSYINQIGQRLVQASDRPNIPYTFQVIDDSSVNAFATMGGFVYVNTGLIAAASNEAELASVMAHEIGHIAGRHAIKQMRQAAVAAGVATAVGADQNKLVQIGVELALNRPKSREAEYEADRMGLATLARAGYAPRGAVDFMAKLLKSGSPPTILSTHPATGDRISAMQRLLDPSQVNSGDGLDSNSYRATVERILS</sequence>
<dbReference type="PANTHER" id="PTHR22726:SF1">
    <property type="entry name" value="METALLOENDOPEPTIDASE OMA1, MITOCHONDRIAL"/>
    <property type="match status" value="1"/>
</dbReference>
<evidence type="ECO:0000313" key="9">
    <source>
        <dbReference type="Proteomes" id="UP000027395"/>
    </source>
</evidence>
<dbReference type="Proteomes" id="UP000027395">
    <property type="component" value="Chromosome"/>
</dbReference>
<dbReference type="CDD" id="cd07333">
    <property type="entry name" value="M48C_bepA_like"/>
    <property type="match status" value="1"/>
</dbReference>
<proteinExistence type="inferred from homology"/>
<keyword evidence="3 6" id="KW-0378">Hydrolase</keyword>
<dbReference type="GO" id="GO:0004222">
    <property type="term" value="F:metalloendopeptidase activity"/>
    <property type="evidence" value="ECO:0007669"/>
    <property type="project" value="InterPro"/>
</dbReference>
<accession>A0A073CCF4</accession>
<evidence type="ECO:0000256" key="1">
    <source>
        <dbReference type="ARBA" id="ARBA00022670"/>
    </source>
</evidence>
<reference evidence="8 9" key="1">
    <citation type="journal article" date="2014" name="Appl. Environ. Microbiol.">
        <title>Elucidation of insertion elements encoded on plasmids and in vitro construction of shuttle vectors from the toxic cyanobacterium Planktothrix.</title>
        <authorList>
            <person name="Christiansen G."/>
            <person name="Goesmann A."/>
            <person name="Kurmayer R."/>
        </authorList>
    </citation>
    <scope>NUCLEOTIDE SEQUENCE [LARGE SCALE GENOMIC DNA]</scope>
    <source>
        <strain evidence="8 9">NIVA-CYA 126/8</strain>
    </source>
</reference>
<feature type="domain" description="Peptidase M48" evidence="7">
    <location>
        <begin position="87"/>
        <end position="255"/>
    </location>
</feature>
<organism evidence="8 9">
    <name type="scientific">Planktothrix agardhii (strain NIVA-CYA 126/8)</name>
    <dbReference type="NCBI Taxonomy" id="388467"/>
    <lineage>
        <taxon>Bacteria</taxon>
        <taxon>Bacillati</taxon>
        <taxon>Cyanobacteriota</taxon>
        <taxon>Cyanophyceae</taxon>
        <taxon>Oscillatoriophycideae</taxon>
        <taxon>Oscillatoriales</taxon>
        <taxon>Microcoleaceae</taxon>
        <taxon>Planktothrix</taxon>
    </lineage>
</organism>
<evidence type="ECO:0000313" key="8">
    <source>
        <dbReference type="EMBL" id="KEI65786.1"/>
    </source>
</evidence>
<evidence type="ECO:0000256" key="4">
    <source>
        <dbReference type="ARBA" id="ARBA00022833"/>
    </source>
</evidence>
<dbReference type="HOGENOM" id="CLU_029002_5_2_3"/>
<dbReference type="GO" id="GO:0016020">
    <property type="term" value="C:membrane"/>
    <property type="evidence" value="ECO:0007669"/>
    <property type="project" value="TreeGrafter"/>
</dbReference>
<dbReference type="RefSeq" id="WP_027254711.1">
    <property type="nucleotide sequence ID" value="NZ_CM002803.1"/>
</dbReference>
<keyword evidence="2" id="KW-0479">Metal-binding</keyword>
<evidence type="ECO:0000256" key="6">
    <source>
        <dbReference type="RuleBase" id="RU003983"/>
    </source>
</evidence>
<gene>
    <name evidence="8" type="ORF">A19Y_0604</name>
</gene>
<dbReference type="Gene3D" id="3.30.2010.10">
    <property type="entry name" value="Metalloproteases ('zincins'), catalytic domain"/>
    <property type="match status" value="1"/>
</dbReference>
<protein>
    <submittedName>
        <fullName evidence="8">Zn-dependent protease</fullName>
        <ecNumber evidence="8">3.4.24.-</ecNumber>
    </submittedName>
</protein>
<comment type="cofactor">
    <cofactor evidence="6">
        <name>Zn(2+)</name>
        <dbReference type="ChEBI" id="CHEBI:29105"/>
    </cofactor>
    <text evidence="6">Binds 1 zinc ion per subunit.</text>
</comment>
<keyword evidence="9" id="KW-1185">Reference proteome</keyword>
<dbReference type="GO" id="GO:0046872">
    <property type="term" value="F:metal ion binding"/>
    <property type="evidence" value="ECO:0007669"/>
    <property type="project" value="UniProtKB-KW"/>
</dbReference>
<dbReference type="PATRIC" id="fig|388467.6.peg.547"/>
<dbReference type="MEROPS" id="M48.019"/>
<dbReference type="GO" id="GO:0051603">
    <property type="term" value="P:proteolysis involved in protein catabolic process"/>
    <property type="evidence" value="ECO:0007669"/>
    <property type="project" value="TreeGrafter"/>
</dbReference>
<keyword evidence="1 6" id="KW-0645">Protease</keyword>